<feature type="domain" description="Non-canonical purine NTP phosphatase/PRRC1" evidence="12">
    <location>
        <begin position="6"/>
        <end position="161"/>
    </location>
</feature>
<keyword evidence="14" id="KW-1185">Reference proteome</keyword>
<keyword evidence="8" id="KW-0464">Manganese</keyword>
<comment type="catalytic activity">
    <reaction evidence="11">
        <text>XTP + H2O = XDP + phosphate + H(+)</text>
        <dbReference type="Rhea" id="RHEA:28406"/>
        <dbReference type="ChEBI" id="CHEBI:15377"/>
        <dbReference type="ChEBI" id="CHEBI:15378"/>
        <dbReference type="ChEBI" id="CHEBI:43474"/>
        <dbReference type="ChEBI" id="CHEBI:59884"/>
        <dbReference type="ChEBI" id="CHEBI:61314"/>
        <dbReference type="EC" id="3.6.1.73"/>
    </reaction>
</comment>
<keyword evidence="5" id="KW-0378">Hydrolase</keyword>
<reference evidence="13 14" key="1">
    <citation type="submission" date="2020-12" db="EMBL/GenBank/DDBJ databases">
        <title>YIM B01967 draft genome.</title>
        <authorList>
            <person name="Yan X."/>
        </authorList>
    </citation>
    <scope>NUCLEOTIDE SEQUENCE [LARGE SCALE GENOMIC DNA]</scope>
    <source>
        <strain evidence="13 14">YIM B01967</strain>
    </source>
</reference>
<dbReference type="PANTHER" id="PTHR34699:SF2">
    <property type="entry name" value="NON-CANONICAL PURINE NTP PHOSPHATASE_PRRC1 DOMAIN-CONTAINING PROTEIN"/>
    <property type="match status" value="1"/>
</dbReference>
<evidence type="ECO:0000256" key="10">
    <source>
        <dbReference type="ARBA" id="ARBA00048174"/>
    </source>
</evidence>
<keyword evidence="3" id="KW-0479">Metal-binding</keyword>
<keyword evidence="6" id="KW-0460">Magnesium</keyword>
<evidence type="ECO:0000256" key="2">
    <source>
        <dbReference type="ARBA" id="ARBA00001946"/>
    </source>
</evidence>
<name>A0ABS1H9G0_9BACL</name>
<organism evidence="13 14">
    <name type="scientific">Viridibacillus soli</name>
    <dbReference type="NCBI Taxonomy" id="2798301"/>
    <lineage>
        <taxon>Bacteria</taxon>
        <taxon>Bacillati</taxon>
        <taxon>Bacillota</taxon>
        <taxon>Bacilli</taxon>
        <taxon>Bacillales</taxon>
        <taxon>Caryophanaceae</taxon>
        <taxon>Viridibacillus</taxon>
    </lineage>
</organism>
<evidence type="ECO:0000256" key="6">
    <source>
        <dbReference type="ARBA" id="ARBA00022842"/>
    </source>
</evidence>
<accession>A0ABS1H9G0</accession>
<dbReference type="EC" id="3.6.1.73" evidence="9"/>
<dbReference type="InterPro" id="IPR026533">
    <property type="entry name" value="NTPase/PRRC1"/>
</dbReference>
<evidence type="ECO:0000259" key="12">
    <source>
        <dbReference type="Pfam" id="PF01931"/>
    </source>
</evidence>
<protein>
    <recommendedName>
        <fullName evidence="9">inosine/xanthosine triphosphatase</fullName>
        <ecNumber evidence="9">3.6.1.73</ecNumber>
    </recommendedName>
</protein>
<gene>
    <name evidence="13" type="ORF">JFL43_14545</name>
</gene>
<sequence>MLVAIGTKNKAKISAVETVVKQLLNEQIEFQYIAVESGVSAQPMSDAETREGAINRALNTHTASKADFSFGLEGGVKDVGGVMYVCNWGTLVLKDGTIITAAGAQIPLPNVIATAVNSGLELGPVMDEYTQQNDIRQHSGAIGIFTKDLIDRKEMFEHVIKLLIGQYFFQKG</sequence>
<dbReference type="Pfam" id="PF01931">
    <property type="entry name" value="NTPase_I-T"/>
    <property type="match status" value="1"/>
</dbReference>
<evidence type="ECO:0000313" key="13">
    <source>
        <dbReference type="EMBL" id="MBK3496058.1"/>
    </source>
</evidence>
<evidence type="ECO:0000313" key="14">
    <source>
        <dbReference type="Proteomes" id="UP000618943"/>
    </source>
</evidence>
<proteinExistence type="predicted"/>
<evidence type="ECO:0000256" key="7">
    <source>
        <dbReference type="ARBA" id="ARBA00023080"/>
    </source>
</evidence>
<dbReference type="Proteomes" id="UP000618943">
    <property type="component" value="Unassembled WGS sequence"/>
</dbReference>
<dbReference type="Gene3D" id="3.90.950.10">
    <property type="match status" value="1"/>
</dbReference>
<comment type="catalytic activity">
    <reaction evidence="10">
        <text>ITP + H2O = IDP + phosphate + H(+)</text>
        <dbReference type="Rhea" id="RHEA:28330"/>
        <dbReference type="ChEBI" id="CHEBI:15377"/>
        <dbReference type="ChEBI" id="CHEBI:15378"/>
        <dbReference type="ChEBI" id="CHEBI:43474"/>
        <dbReference type="ChEBI" id="CHEBI:58280"/>
        <dbReference type="ChEBI" id="CHEBI:61402"/>
        <dbReference type="EC" id="3.6.1.73"/>
    </reaction>
</comment>
<evidence type="ECO:0000256" key="3">
    <source>
        <dbReference type="ARBA" id="ARBA00022723"/>
    </source>
</evidence>
<evidence type="ECO:0000256" key="11">
    <source>
        <dbReference type="ARBA" id="ARBA00048781"/>
    </source>
</evidence>
<comment type="cofactor">
    <cofactor evidence="1">
        <name>Mn(2+)</name>
        <dbReference type="ChEBI" id="CHEBI:29035"/>
    </cofactor>
</comment>
<dbReference type="InterPro" id="IPR029001">
    <property type="entry name" value="ITPase-like_fam"/>
</dbReference>
<evidence type="ECO:0000256" key="5">
    <source>
        <dbReference type="ARBA" id="ARBA00022801"/>
    </source>
</evidence>
<dbReference type="NCBIfam" id="NF002850">
    <property type="entry name" value="PRK03114.1"/>
    <property type="match status" value="1"/>
</dbReference>
<dbReference type="PANTHER" id="PTHR34699">
    <property type="match status" value="1"/>
</dbReference>
<dbReference type="EMBL" id="JAEOAH010000023">
    <property type="protein sequence ID" value="MBK3496058.1"/>
    <property type="molecule type" value="Genomic_DNA"/>
</dbReference>
<keyword evidence="7" id="KW-0546">Nucleotide metabolism</keyword>
<dbReference type="InterPro" id="IPR050299">
    <property type="entry name" value="YjjX_NTPase"/>
</dbReference>
<dbReference type="SUPFAM" id="SSF52972">
    <property type="entry name" value="ITPase-like"/>
    <property type="match status" value="1"/>
</dbReference>
<evidence type="ECO:0000256" key="8">
    <source>
        <dbReference type="ARBA" id="ARBA00023211"/>
    </source>
</evidence>
<comment type="caution">
    <text evidence="13">The sequence shown here is derived from an EMBL/GenBank/DDBJ whole genome shotgun (WGS) entry which is preliminary data.</text>
</comment>
<comment type="cofactor">
    <cofactor evidence="2">
        <name>Mg(2+)</name>
        <dbReference type="ChEBI" id="CHEBI:18420"/>
    </cofactor>
</comment>
<keyword evidence="4" id="KW-0547">Nucleotide-binding</keyword>
<evidence type="ECO:0000256" key="4">
    <source>
        <dbReference type="ARBA" id="ARBA00022741"/>
    </source>
</evidence>
<evidence type="ECO:0000256" key="9">
    <source>
        <dbReference type="ARBA" id="ARBA00038901"/>
    </source>
</evidence>
<evidence type="ECO:0000256" key="1">
    <source>
        <dbReference type="ARBA" id="ARBA00001936"/>
    </source>
</evidence>